<dbReference type="AlphaFoldDB" id="A0AAE6YF27"/>
<dbReference type="RefSeq" id="WP_143648536.1">
    <property type="nucleotide sequence ID" value="NZ_CM007717.1"/>
</dbReference>
<proteinExistence type="predicted"/>
<dbReference type="Proteomes" id="UP000502504">
    <property type="component" value="Chromosome"/>
</dbReference>
<sequence length="126" mass="13094">MTLFACAHCEHPLTSDLQESQATPAGDHLSDHRIADPRVAQGTYAINHDATLFVLHPDDVPGTALHPDSGRRAGCCGLDGRDGLNLVCAACGAEVATKESDCWTDNLVALIASAVVSGTESPSGTR</sequence>
<accession>A0AAE6YF27</accession>
<evidence type="ECO:0000313" key="1">
    <source>
        <dbReference type="EMBL" id="QIT48476.1"/>
    </source>
</evidence>
<dbReference type="EMBL" id="CP050692">
    <property type="protein sequence ID" value="QIT48476.1"/>
    <property type="molecule type" value="Genomic_DNA"/>
</dbReference>
<reference evidence="1 2" key="1">
    <citation type="submission" date="2020-03" db="EMBL/GenBank/DDBJ databases">
        <title>Is there a link between lipid content and antibiotic production in Streptomyces?</title>
        <authorList>
            <person name="David M."/>
            <person name="Lejeune C."/>
            <person name="Abreu S."/>
            <person name="Thibessard A."/>
            <person name="Leblond P."/>
            <person name="Chaminade P."/>
            <person name="Virolle M.-J."/>
        </authorList>
    </citation>
    <scope>NUCLEOTIDE SEQUENCE [LARGE SCALE GENOMIC DNA]</scope>
    <source>
        <strain evidence="1 2">DSM 41481</strain>
    </source>
</reference>
<organism evidence="1 2">
    <name type="scientific">Streptomyces antibioticus</name>
    <dbReference type="NCBI Taxonomy" id="1890"/>
    <lineage>
        <taxon>Bacteria</taxon>
        <taxon>Bacillati</taxon>
        <taxon>Actinomycetota</taxon>
        <taxon>Actinomycetes</taxon>
        <taxon>Kitasatosporales</taxon>
        <taxon>Streptomycetaceae</taxon>
        <taxon>Streptomyces</taxon>
    </lineage>
</organism>
<dbReference type="GeneID" id="93959629"/>
<name>A0AAE6YF27_STRAT</name>
<evidence type="ECO:0000313" key="2">
    <source>
        <dbReference type="Proteomes" id="UP000502504"/>
    </source>
</evidence>
<gene>
    <name evidence="1" type="ORF">HCX60_37270</name>
</gene>
<protein>
    <submittedName>
        <fullName evidence="1">Uncharacterized protein</fullName>
    </submittedName>
</protein>